<feature type="region of interest" description="Disordered" evidence="1">
    <location>
        <begin position="1"/>
        <end position="44"/>
    </location>
</feature>
<organism evidence="3">
    <name type="scientific">Thermosporothrix sp. COM3</name>
    <dbReference type="NCBI Taxonomy" id="2490863"/>
    <lineage>
        <taxon>Bacteria</taxon>
        <taxon>Bacillati</taxon>
        <taxon>Chloroflexota</taxon>
        <taxon>Ktedonobacteria</taxon>
        <taxon>Ktedonobacterales</taxon>
        <taxon>Thermosporotrichaceae</taxon>
        <taxon>Thermosporothrix</taxon>
    </lineage>
</organism>
<dbReference type="AlphaFoldDB" id="A0A455SK00"/>
<dbReference type="EMBL" id="AP019376">
    <property type="protein sequence ID" value="BBH87280.1"/>
    <property type="molecule type" value="Genomic_DNA"/>
</dbReference>
<gene>
    <name evidence="2" type="ORF">KTC_20310</name>
    <name evidence="3" type="ORF">KTC_20400</name>
    <name evidence="4" type="ORF">KTC_28940</name>
    <name evidence="5" type="ORF">KTC_29030</name>
</gene>
<dbReference type="EMBL" id="AP019376">
    <property type="protein sequence ID" value="BBH88152.1"/>
    <property type="molecule type" value="Genomic_DNA"/>
</dbReference>
<evidence type="ECO:0000313" key="4">
    <source>
        <dbReference type="EMBL" id="BBH88143.1"/>
    </source>
</evidence>
<feature type="compositionally biased region" description="Basic and acidic residues" evidence="1">
    <location>
        <begin position="31"/>
        <end position="44"/>
    </location>
</feature>
<evidence type="ECO:0000313" key="3">
    <source>
        <dbReference type="EMBL" id="BBH87289.1"/>
    </source>
</evidence>
<dbReference type="EMBL" id="AP019376">
    <property type="protein sequence ID" value="BBH87289.1"/>
    <property type="molecule type" value="Genomic_DNA"/>
</dbReference>
<evidence type="ECO:0000313" key="2">
    <source>
        <dbReference type="EMBL" id="BBH87280.1"/>
    </source>
</evidence>
<reference evidence="3" key="1">
    <citation type="submission" date="2018-12" db="EMBL/GenBank/DDBJ databases">
        <title>Novel natural products biosynthetic potential of the class Ktedonobacteria.</title>
        <authorList>
            <person name="Zheng Y."/>
            <person name="Saitou A."/>
            <person name="Wang C.M."/>
            <person name="Toyoda A."/>
            <person name="Minakuchi Y."/>
            <person name="Sekiguchi Y."/>
            <person name="Ueda K."/>
            <person name="Takano H."/>
            <person name="Sakai Y."/>
            <person name="Yokota A."/>
            <person name="Yabe S."/>
        </authorList>
    </citation>
    <scope>NUCLEOTIDE SEQUENCE</scope>
    <source>
        <strain evidence="3">COM3</strain>
    </source>
</reference>
<evidence type="ECO:0000256" key="1">
    <source>
        <dbReference type="SAM" id="MobiDB-lite"/>
    </source>
</evidence>
<feature type="compositionally biased region" description="Basic and acidic residues" evidence="1">
    <location>
        <begin position="1"/>
        <end position="20"/>
    </location>
</feature>
<dbReference type="EMBL" id="AP019376">
    <property type="protein sequence ID" value="BBH88143.1"/>
    <property type="molecule type" value="Genomic_DNA"/>
</dbReference>
<protein>
    <submittedName>
        <fullName evidence="3">Uncharacterized protein</fullName>
    </submittedName>
</protein>
<proteinExistence type="predicted"/>
<name>A0A455SK00_9CHLR</name>
<accession>A0A455SK00</accession>
<evidence type="ECO:0000313" key="5">
    <source>
        <dbReference type="EMBL" id="BBH88152.1"/>
    </source>
</evidence>
<sequence length="44" mass="5143">MERIHCEKKVTGEEGEEGRGSRGFPWPGSTDMEKNKEFLEQFRV</sequence>